<evidence type="ECO:0000313" key="2">
    <source>
        <dbReference type="Proteomes" id="UP000092634"/>
    </source>
</evidence>
<dbReference type="Pfam" id="PF08809">
    <property type="entry name" value="DUF1799"/>
    <property type="match status" value="1"/>
</dbReference>
<proteinExistence type="predicted"/>
<accession>A0A1E8PTH0</accession>
<dbReference type="AlphaFoldDB" id="A0A1E8PTH0"/>
<evidence type="ECO:0000313" key="1">
    <source>
        <dbReference type="EMBL" id="OFJ49603.1"/>
    </source>
</evidence>
<gene>
    <name evidence="1" type="ORF">BA896_012730</name>
</gene>
<dbReference type="InterPro" id="IPR014915">
    <property type="entry name" value="Phage_TLS_TfmB"/>
</dbReference>
<dbReference type="EMBL" id="MAQB02000001">
    <property type="protein sequence ID" value="OFJ49603.1"/>
    <property type="molecule type" value="Genomic_DNA"/>
</dbReference>
<protein>
    <submittedName>
        <fullName evidence="1">Uncharacterized protein</fullName>
    </submittedName>
</protein>
<comment type="caution">
    <text evidence="1">The sequence shown here is derived from an EMBL/GenBank/DDBJ whole genome shotgun (WGS) entry which is preliminary data.</text>
</comment>
<sequence length="80" mass="8915">MFEVYPENGKTLKVFLSMSTQWLYTGGMESHRCGLNHAVFLLHADSHGVPRKQRPAVLAGIVTMEHAALDVWAKAHAARK</sequence>
<reference evidence="1 2" key="1">
    <citation type="submission" date="2016-10" db="EMBL/GenBank/DDBJ databases">
        <title>Updated version of Genome Assembly of Janthinobacterium lividum ERGS5:01.</title>
        <authorList>
            <person name="Kumar R."/>
            <person name="Acharya V."/>
            <person name="Singh D."/>
        </authorList>
    </citation>
    <scope>NUCLEOTIDE SEQUENCE [LARGE SCALE GENOMIC DNA]</scope>
    <source>
        <strain evidence="1 2">ERGS5:01</strain>
    </source>
</reference>
<name>A0A1E8PTH0_9BURK</name>
<dbReference type="Proteomes" id="UP000092634">
    <property type="component" value="Unassembled WGS sequence"/>
</dbReference>
<organism evidence="1 2">
    <name type="scientific">Janthinobacterium lividum</name>
    <dbReference type="NCBI Taxonomy" id="29581"/>
    <lineage>
        <taxon>Bacteria</taxon>
        <taxon>Pseudomonadati</taxon>
        <taxon>Pseudomonadota</taxon>
        <taxon>Betaproteobacteria</taxon>
        <taxon>Burkholderiales</taxon>
        <taxon>Oxalobacteraceae</taxon>
        <taxon>Janthinobacterium</taxon>
    </lineage>
</organism>